<dbReference type="OrthoDB" id="9797405at2"/>
<name>A0A6A2VI11_9BIFI</name>
<keyword evidence="2" id="KW-1185">Reference proteome</keyword>
<evidence type="ECO:0000313" key="1">
    <source>
        <dbReference type="EMBL" id="KAB8299582.1"/>
    </source>
</evidence>
<dbReference type="AlphaFoldDB" id="A0A6A2VI11"/>
<dbReference type="RefSeq" id="WP_152355267.1">
    <property type="nucleotide sequence ID" value="NZ_JBHLXF010000010.1"/>
</dbReference>
<organism evidence="1 2">
    <name type="scientific">Bifidobacterium apri</name>
    <dbReference type="NCBI Taxonomy" id="1769423"/>
    <lineage>
        <taxon>Bacteria</taxon>
        <taxon>Bacillati</taxon>
        <taxon>Actinomycetota</taxon>
        <taxon>Actinomycetes</taxon>
        <taxon>Bifidobacteriales</taxon>
        <taxon>Bifidobacteriaceae</taxon>
        <taxon>Bifidobacterium</taxon>
    </lineage>
</organism>
<dbReference type="InterPro" id="IPR025530">
    <property type="entry name" value="DUF4417"/>
</dbReference>
<dbReference type="Pfam" id="PF14386">
    <property type="entry name" value="DUF4417"/>
    <property type="match status" value="1"/>
</dbReference>
<comment type="caution">
    <text evidence="1">The sequence shown here is derived from an EMBL/GenBank/DDBJ whole genome shotgun (WGS) entry which is preliminary data.</text>
</comment>
<dbReference type="EMBL" id="WBSO01000003">
    <property type="protein sequence ID" value="KAB8299582.1"/>
    <property type="molecule type" value="Genomic_DNA"/>
</dbReference>
<dbReference type="Proteomes" id="UP000440041">
    <property type="component" value="Unassembled WGS sequence"/>
</dbReference>
<sequence length="405" mass="46408">MCEYRYYVHVPLTAEAALDSENLYRSPDAHTTAFTEDEFMALEYGVFQEFSECYDLLIDIDEEAELGYEYLDDAIDKVKHRLARPRSEVEKSALHKLLNAMQLAKKTGYYVDIDAFIVPSTIPNPSVHKTSDGTVVLTSDETWRPETGPMPMMNGFSSDESIRSRFGSGKSLDIKGLATFLEEDAKAHGIQFTNNGWPQFPQSMLLAEEPADMLPWRQRHFATNPANTVLCHFDSDEQNYRRIVHMNEDLHEYRKFMAMAGFDLSPRIQWDQNQQKFNILLSMLATLYVGNRGVKIMPNFRTGDSDTFESLTAYPHGTQYAVGSLGCADGHTELNDYYLRMKTLVALPKKLYYYGTLKDEYRETLDDLHIDYTVFPDLRSRTFHRNKTAGSDESCLREADADEQA</sequence>
<reference evidence="1 2" key="1">
    <citation type="submission" date="2019-09" db="EMBL/GenBank/DDBJ databases">
        <title>Characterization of the phylogenetic diversity of two novel species belonging to the genus Bifidobacterium: Bifidobacterium cebidarum sp. nov. and Bifidobacterium leontopitheci sp. nov.</title>
        <authorList>
            <person name="Lugli G.A."/>
            <person name="Duranti S."/>
            <person name="Milani C."/>
            <person name="Turroni F."/>
            <person name="Ventura M."/>
        </authorList>
    </citation>
    <scope>NUCLEOTIDE SEQUENCE [LARGE SCALE GENOMIC DNA]</scope>
    <source>
        <strain evidence="1 2">DSM 100238</strain>
    </source>
</reference>
<protein>
    <submittedName>
        <fullName evidence="1">Uncharacterized protein</fullName>
    </submittedName>
</protein>
<gene>
    <name evidence="1" type="ORF">DSM100238_0616</name>
</gene>
<evidence type="ECO:0000313" key="2">
    <source>
        <dbReference type="Proteomes" id="UP000440041"/>
    </source>
</evidence>
<accession>A0A6A2VI11</accession>
<proteinExistence type="predicted"/>